<keyword evidence="3" id="KW-1185">Reference proteome</keyword>
<organism evidence="2 3">
    <name type="scientific">Mariniblastus fucicola</name>
    <dbReference type="NCBI Taxonomy" id="980251"/>
    <lineage>
        <taxon>Bacteria</taxon>
        <taxon>Pseudomonadati</taxon>
        <taxon>Planctomycetota</taxon>
        <taxon>Planctomycetia</taxon>
        <taxon>Pirellulales</taxon>
        <taxon>Pirellulaceae</taxon>
        <taxon>Mariniblastus</taxon>
    </lineage>
</organism>
<feature type="transmembrane region" description="Helical" evidence="1">
    <location>
        <begin position="146"/>
        <end position="165"/>
    </location>
</feature>
<keyword evidence="1" id="KW-0812">Transmembrane</keyword>
<feature type="transmembrane region" description="Helical" evidence="1">
    <location>
        <begin position="63"/>
        <end position="82"/>
    </location>
</feature>
<keyword evidence="1" id="KW-1133">Transmembrane helix</keyword>
<dbReference type="STRING" id="980251.GCA_001642875_02974"/>
<reference evidence="2 3" key="1">
    <citation type="submission" date="2019-08" db="EMBL/GenBank/DDBJ databases">
        <title>Deep-cultivation of Planctomycetes and their phenomic and genomic characterization uncovers novel biology.</title>
        <authorList>
            <person name="Wiegand S."/>
            <person name="Jogler M."/>
            <person name="Boedeker C."/>
            <person name="Pinto D."/>
            <person name="Vollmers J."/>
            <person name="Rivas-Marin E."/>
            <person name="Kohn T."/>
            <person name="Peeters S.H."/>
            <person name="Heuer A."/>
            <person name="Rast P."/>
            <person name="Oberbeckmann S."/>
            <person name="Bunk B."/>
            <person name="Jeske O."/>
            <person name="Meyerdierks A."/>
            <person name="Storesund J.E."/>
            <person name="Kallscheuer N."/>
            <person name="Luecker S."/>
            <person name="Lage O.M."/>
            <person name="Pohl T."/>
            <person name="Merkel B.J."/>
            <person name="Hornburger P."/>
            <person name="Mueller R.-W."/>
            <person name="Bruemmer F."/>
            <person name="Labrenz M."/>
            <person name="Spormann A.M."/>
            <person name="Op den Camp H."/>
            <person name="Overmann J."/>
            <person name="Amann R."/>
            <person name="Jetten M.S.M."/>
            <person name="Mascher T."/>
            <person name="Medema M.H."/>
            <person name="Devos D.P."/>
            <person name="Kaster A.-K."/>
            <person name="Ovreas L."/>
            <person name="Rohde M."/>
            <person name="Galperin M.Y."/>
            <person name="Jogler C."/>
        </authorList>
    </citation>
    <scope>NUCLEOTIDE SEQUENCE [LARGE SCALE GENOMIC DNA]</scope>
    <source>
        <strain evidence="2 3">FC18</strain>
    </source>
</reference>
<feature type="transmembrane region" description="Helical" evidence="1">
    <location>
        <begin position="29"/>
        <end position="51"/>
    </location>
</feature>
<feature type="transmembrane region" description="Helical" evidence="1">
    <location>
        <begin position="282"/>
        <end position="303"/>
    </location>
</feature>
<feature type="transmembrane region" description="Helical" evidence="1">
    <location>
        <begin position="89"/>
        <end position="108"/>
    </location>
</feature>
<evidence type="ECO:0000313" key="2">
    <source>
        <dbReference type="EMBL" id="QEG20876.1"/>
    </source>
</evidence>
<dbReference type="Gene3D" id="3.80.10.10">
    <property type="entry name" value="Ribonuclease Inhibitor"/>
    <property type="match status" value="1"/>
</dbReference>
<protein>
    <submittedName>
        <fullName evidence="2">Uncharacterized protein</fullName>
    </submittedName>
</protein>
<dbReference type="EMBL" id="CP042912">
    <property type="protein sequence ID" value="QEG20876.1"/>
    <property type="molecule type" value="Genomic_DNA"/>
</dbReference>
<feature type="transmembrane region" description="Helical" evidence="1">
    <location>
        <begin position="254"/>
        <end position="276"/>
    </location>
</feature>
<dbReference type="Proteomes" id="UP000322214">
    <property type="component" value="Chromosome"/>
</dbReference>
<dbReference type="AlphaFoldDB" id="A0A5B9P8D2"/>
<dbReference type="InterPro" id="IPR032675">
    <property type="entry name" value="LRR_dom_sf"/>
</dbReference>
<name>A0A5B9P8D2_9BACT</name>
<feature type="transmembrane region" description="Helical" evidence="1">
    <location>
        <begin position="224"/>
        <end position="242"/>
    </location>
</feature>
<keyword evidence="1" id="KW-0472">Membrane</keyword>
<evidence type="ECO:0000256" key="1">
    <source>
        <dbReference type="SAM" id="Phobius"/>
    </source>
</evidence>
<feature type="transmembrane region" description="Helical" evidence="1">
    <location>
        <begin position="186"/>
        <end position="204"/>
    </location>
</feature>
<dbReference type="SUPFAM" id="SSF52047">
    <property type="entry name" value="RNI-like"/>
    <property type="match status" value="1"/>
</dbReference>
<gene>
    <name evidence="2" type="ORF">MFFC18_07270</name>
</gene>
<feature type="transmembrane region" description="Helical" evidence="1">
    <location>
        <begin position="323"/>
        <end position="342"/>
    </location>
</feature>
<sequence length="832" mass="91430">MLVCGNVTCDNEPMIKLIKRVFVPSRFDACCMVVALHWLTAILSVTVLPALPTIGAAGFSGPVILFAGSTLLAIAATVVWKANSRRRTWLLLVSAIASTCFVIAWFFFNEEYARELAYRPNVAAMNQAPAFTFSGFMANAAQSLGMAWACAIGAFVLTWCARFLGKSVLRPFRWFKTKFQSDRTRLLVGVAGVMFVLAVLSRLIQLTESGGRRDTSFMAVEVAFQLLVIGIVGTIAIVWFPRSFVLSGKPIQKAFSILVILGMAMPGIANLISGVFVFDGAIFVLAGLVYVLSVIGVGGCGPANDSEAASRATPGLAGSWPSAWSFVPLILLIAAIAVPTVLDLQVISGTNRKLSVAELFQRARESAIVKWESAGRVQLRTEQSYNLELWQVQFDDSAPRDLLNVVQKISSSRSVELCDLTPEFDISVLNGSGIGVALKDCEVSNAQLTDILSSSSWLSIEGRFEIVDDGTEVDAGVINSVNFQNVEPGAIRTFFAAAKCEQQMTYMIIHSPATNEDWSTIEEVGQTGYVFLCGGWAEDFEMPEVTRSLNRITFQKIVNNTGQPKPVDKRLILETDLRLGLRMPANSSKLAWKLLMLRGDSSGFDFQYAFAESGKSLSEYAKDIGMAWQENEDQSVRSLFFPWGSSVIETASMPELRSLSFDADWVGAMSPFGFRGDPVDVSHLEPLSSLEELYFEASFVPLNLAFLEKLTSLKHLQISSVVRKVTGPIGFDACPSLESLTFLGTPDNKSYHEISRLKNLERLVIVNVEDDEKLTPEYQDKLQQKLSGVEVQIIPASEKASLIPNAFQEHRESVRKKLLYDTTWLDEIKGVK</sequence>
<accession>A0A5B9P8D2</accession>
<dbReference type="KEGG" id="mff:MFFC18_07270"/>
<proteinExistence type="predicted"/>
<evidence type="ECO:0000313" key="3">
    <source>
        <dbReference type="Proteomes" id="UP000322214"/>
    </source>
</evidence>